<keyword evidence="3" id="KW-1185">Reference proteome</keyword>
<dbReference type="EMBL" id="BAAAET010000001">
    <property type="protein sequence ID" value="GAA0685075.1"/>
    <property type="molecule type" value="Genomic_DNA"/>
</dbReference>
<feature type="transmembrane region" description="Helical" evidence="1">
    <location>
        <begin position="42"/>
        <end position="59"/>
    </location>
</feature>
<proteinExistence type="predicted"/>
<keyword evidence="1" id="KW-0812">Transmembrane</keyword>
<dbReference type="Proteomes" id="UP001499915">
    <property type="component" value="Unassembled WGS sequence"/>
</dbReference>
<feature type="transmembrane region" description="Helical" evidence="1">
    <location>
        <begin position="18"/>
        <end position="36"/>
    </location>
</feature>
<accession>A0ABN1I361</accession>
<evidence type="ECO:0000313" key="2">
    <source>
        <dbReference type="EMBL" id="GAA0685075.1"/>
    </source>
</evidence>
<reference evidence="2 3" key="1">
    <citation type="journal article" date="2019" name="Int. J. Syst. Evol. Microbiol.">
        <title>The Global Catalogue of Microorganisms (GCM) 10K type strain sequencing project: providing services to taxonomists for standard genome sequencing and annotation.</title>
        <authorList>
            <consortium name="The Broad Institute Genomics Platform"/>
            <consortium name="The Broad Institute Genome Sequencing Center for Infectious Disease"/>
            <person name="Wu L."/>
            <person name="Ma J."/>
        </authorList>
    </citation>
    <scope>NUCLEOTIDE SEQUENCE [LARGE SCALE GENOMIC DNA]</scope>
    <source>
        <strain evidence="2 3">JCM 15134</strain>
    </source>
</reference>
<evidence type="ECO:0000313" key="3">
    <source>
        <dbReference type="Proteomes" id="UP001499915"/>
    </source>
</evidence>
<evidence type="ECO:0000256" key="1">
    <source>
        <dbReference type="SAM" id="Phobius"/>
    </source>
</evidence>
<comment type="caution">
    <text evidence="2">The sequence shown here is derived from an EMBL/GenBank/DDBJ whole genome shotgun (WGS) entry which is preliminary data.</text>
</comment>
<organism evidence="2 3">
    <name type="scientific">Marinobacterium maritimum</name>
    <dbReference type="NCBI Taxonomy" id="500162"/>
    <lineage>
        <taxon>Bacteria</taxon>
        <taxon>Pseudomonadati</taxon>
        <taxon>Pseudomonadota</taxon>
        <taxon>Gammaproteobacteria</taxon>
        <taxon>Oceanospirillales</taxon>
        <taxon>Oceanospirillaceae</taxon>
        <taxon>Marinobacterium</taxon>
    </lineage>
</organism>
<dbReference type="RefSeq" id="WP_343802710.1">
    <property type="nucleotide sequence ID" value="NZ_BAAAET010000001.1"/>
</dbReference>
<keyword evidence="1" id="KW-1133">Transmembrane helix</keyword>
<gene>
    <name evidence="2" type="ORF">GCM10009104_08230</name>
</gene>
<sequence>MRYRISTSYYRKQTASHLLWMLFLAAAVLVSLYYLFEASTVADFILPVLGVAACSAYFIKLFRHLRLGRQAYPEVELSPEAKTLAVIQGESRVEVDISHILNLKLQFRGKQLEGMQVTTGEGEVVRLEGYEDIAALGEALEQLTPDSNVTRSRLRIR</sequence>
<name>A0ABN1I361_9GAMM</name>
<protein>
    <recommendedName>
        <fullName evidence="4">DUF304 domain-containing protein</fullName>
    </recommendedName>
</protein>
<evidence type="ECO:0008006" key="4">
    <source>
        <dbReference type="Google" id="ProtNLM"/>
    </source>
</evidence>
<keyword evidence="1" id="KW-0472">Membrane</keyword>